<accession>A0ABU2WMU8</accession>
<reference evidence="1 2" key="1">
    <citation type="submission" date="2023-09" db="EMBL/GenBank/DDBJ databases">
        <authorList>
            <person name="Rey-Velasco X."/>
        </authorList>
    </citation>
    <scope>NUCLEOTIDE SEQUENCE [LARGE SCALE GENOMIC DNA]</scope>
    <source>
        <strain evidence="1 2">W345</strain>
    </source>
</reference>
<evidence type="ECO:0000313" key="2">
    <source>
        <dbReference type="Proteomes" id="UP001254608"/>
    </source>
</evidence>
<organism evidence="1 2">
    <name type="scientific">Banduia mediterranea</name>
    <dbReference type="NCBI Taxonomy" id="3075609"/>
    <lineage>
        <taxon>Bacteria</taxon>
        <taxon>Pseudomonadati</taxon>
        <taxon>Pseudomonadota</taxon>
        <taxon>Gammaproteobacteria</taxon>
        <taxon>Nevskiales</taxon>
        <taxon>Algiphilaceae</taxon>
        <taxon>Banduia</taxon>
    </lineage>
</organism>
<keyword evidence="2" id="KW-1185">Reference proteome</keyword>
<sequence>MKKERVLITVKTYPTISKTYSELVCTAGIREDGSWIRIYPVPFRKLFDKYDKFQWVELDVVENKSDKRHESHRLLSPDAITLQEKMGTENSWQERKSYVFEKGDVYENLDELIQLNKSGTLSLATFKPTKILDLVVEEVDREWDKGKIEALKQQAKQGDLFSDTPEYFSVVNKLPYKFSYRLLDDKDKESTMMIEDWEIGMLFWNCLKRHHGDEKKAILDVRKKYIDDFANTKDIHLFLGTTLQYDGWAQNPFIIIGVFAPPITLQTELF</sequence>
<dbReference type="Proteomes" id="UP001254608">
    <property type="component" value="Unassembled WGS sequence"/>
</dbReference>
<protein>
    <submittedName>
        <fullName evidence="1">Uncharacterized protein</fullName>
    </submittedName>
</protein>
<evidence type="ECO:0000313" key="1">
    <source>
        <dbReference type="EMBL" id="MDT0499204.1"/>
    </source>
</evidence>
<gene>
    <name evidence="1" type="ORF">RM530_17815</name>
</gene>
<name>A0ABU2WMU8_9GAMM</name>
<dbReference type="EMBL" id="JAVRIC010000040">
    <property type="protein sequence ID" value="MDT0499204.1"/>
    <property type="molecule type" value="Genomic_DNA"/>
</dbReference>
<proteinExistence type="predicted"/>
<dbReference type="RefSeq" id="WP_311366614.1">
    <property type="nucleotide sequence ID" value="NZ_JAVRIC010000040.1"/>
</dbReference>
<comment type="caution">
    <text evidence="1">The sequence shown here is derived from an EMBL/GenBank/DDBJ whole genome shotgun (WGS) entry which is preliminary data.</text>
</comment>